<sequence>MADLETRPLQTIPGPAFNEDSPQPISTTRTCADDQDLEDGPLFRATIKQLENKTSALKASTKRILKTAVASVEAQQALMDADTNFLDALRDIPSATPPLTEYMDRTWAILYEQRLRLQQSMRDIILDPLQKRYDYEIKTAEYKRRRFEEASKDYYSYLAKYLSIKPETLSKDKKRTEREQKHIARQSAFDLIRFDYYNFLVDLHGGKKEQEMLFNLVRNQQEESSFYQFISSGVIPHKEALDNVATLMEEAAREQDTFYKERSEKRRTMLTRHNQHVKDMLKTEYIKEQAQLKRTSLRTSANVSDVEENPISTDPGLPEPSQSAGSAENRFKGIHDLENQDRNMLWACGRRKEGVLFSTSKPSKGTAFEKGSNVTWHKYWCVLSGGQLHEYSNWKRHVESHIDPIPLRYATVRQACNADRQFCFEIITPYFRRMYQAISQEEMMSWMATIRNAIESLLNGTGSSVNLIKDHLIKEEETNNDQSPKKGHSRSLSKAIRRGLAERSRWSGFSFTSNSNGSAGHGHIAKNSGAVGQYEFSPSPDATVNTKLLTTLREDRSNVLCADCGERNPEWCSLNLGILLCIECSGIHRSLGTHISKVRSLTLDSASYTPDIVELLRSIGNARSNAVWDPKRCLTTNDDDCLTTDEVDELRRPVPGDTRDFKLKYIQQKYVEKAFVYHTHKDLNTLLFDAIDNDDIPAALYAVALGIDLNRSWPFTSARSSSSDEDGSQNSRNSQDSIPLPTIVLSSGNNLCATNTTGRDKIDDPTVRYPLHYALLYGRRTLPSVMTDRNRLFPMAEFLLQNGADAGIIDPETGNTLASIVGLGSIVEDDAIAYLNLKNAARGQPQIFRASMPIIPSHSFIDATYK</sequence>
<evidence type="ECO:0000259" key="8">
    <source>
        <dbReference type="PROSITE" id="PS50115"/>
    </source>
</evidence>
<evidence type="ECO:0000256" key="2">
    <source>
        <dbReference type="ARBA" id="ARBA00022723"/>
    </source>
</evidence>
<dbReference type="VEuPathDB" id="FungiDB:PHYBLDRAFT_173236"/>
<organism evidence="9 10">
    <name type="scientific">Phycomyces blakesleeanus (strain ATCC 8743b / DSM 1359 / FGSC 10004 / NBRC 33097 / NRRL 1555)</name>
    <dbReference type="NCBI Taxonomy" id="763407"/>
    <lineage>
        <taxon>Eukaryota</taxon>
        <taxon>Fungi</taxon>
        <taxon>Fungi incertae sedis</taxon>
        <taxon>Mucoromycota</taxon>
        <taxon>Mucoromycotina</taxon>
        <taxon>Mucoromycetes</taxon>
        <taxon>Mucorales</taxon>
        <taxon>Phycomycetaceae</taxon>
        <taxon>Phycomyces</taxon>
    </lineage>
</organism>
<keyword evidence="4" id="KW-0862">Zinc</keyword>
<accession>A0A162ZPE5</accession>
<evidence type="ECO:0000256" key="4">
    <source>
        <dbReference type="ARBA" id="ARBA00022833"/>
    </source>
</evidence>
<feature type="region of interest" description="Disordered" evidence="6">
    <location>
        <begin position="296"/>
        <end position="327"/>
    </location>
</feature>
<dbReference type="InterPro" id="IPR027267">
    <property type="entry name" value="AH/BAR_dom_sf"/>
</dbReference>
<evidence type="ECO:0008006" key="11">
    <source>
        <dbReference type="Google" id="ProtNLM"/>
    </source>
</evidence>
<dbReference type="RefSeq" id="XP_018286271.1">
    <property type="nucleotide sequence ID" value="XM_018436977.1"/>
</dbReference>
<dbReference type="InterPro" id="IPR038508">
    <property type="entry name" value="ArfGAP_dom_sf"/>
</dbReference>
<dbReference type="SUPFAM" id="SSF48403">
    <property type="entry name" value="Ankyrin repeat"/>
    <property type="match status" value="1"/>
</dbReference>
<keyword evidence="2" id="KW-0479">Metal-binding</keyword>
<dbReference type="InterPro" id="IPR037278">
    <property type="entry name" value="ARFGAP/RecO"/>
</dbReference>
<dbReference type="Proteomes" id="UP000077315">
    <property type="component" value="Unassembled WGS sequence"/>
</dbReference>
<dbReference type="SUPFAM" id="SSF57863">
    <property type="entry name" value="ArfGap/RecO-like zinc finger"/>
    <property type="match status" value="1"/>
</dbReference>
<dbReference type="InterPro" id="IPR001164">
    <property type="entry name" value="ArfGAP_dom"/>
</dbReference>
<dbReference type="InterPro" id="IPR045258">
    <property type="entry name" value="ACAP1/2/3-like"/>
</dbReference>
<dbReference type="GO" id="GO:0005737">
    <property type="term" value="C:cytoplasm"/>
    <property type="evidence" value="ECO:0007669"/>
    <property type="project" value="InterPro"/>
</dbReference>
<keyword evidence="1" id="KW-0343">GTPase activation</keyword>
<evidence type="ECO:0000256" key="6">
    <source>
        <dbReference type="SAM" id="MobiDB-lite"/>
    </source>
</evidence>
<dbReference type="InterPro" id="IPR004148">
    <property type="entry name" value="BAR_dom"/>
</dbReference>
<reference evidence="10" key="1">
    <citation type="submission" date="2015-06" db="EMBL/GenBank/DDBJ databases">
        <title>Expansion of signal transduction pathways in fungi by whole-genome duplication.</title>
        <authorList>
            <consortium name="DOE Joint Genome Institute"/>
            <person name="Corrochano L.M."/>
            <person name="Kuo A."/>
            <person name="Marcet-Houben M."/>
            <person name="Polaino S."/>
            <person name="Salamov A."/>
            <person name="Villalobos J.M."/>
            <person name="Alvarez M.I."/>
            <person name="Avalos J."/>
            <person name="Benito E.P."/>
            <person name="Benoit I."/>
            <person name="Burger G."/>
            <person name="Camino L.P."/>
            <person name="Canovas D."/>
            <person name="Cerda-Olmedo E."/>
            <person name="Cheng J.-F."/>
            <person name="Dominguez A."/>
            <person name="Elias M."/>
            <person name="Eslava A.P."/>
            <person name="Glaser F."/>
            <person name="Grimwood J."/>
            <person name="Gutierrez G."/>
            <person name="Heitman J."/>
            <person name="Henrissat B."/>
            <person name="Iturriaga E.A."/>
            <person name="Lang B.F."/>
            <person name="Lavin J.L."/>
            <person name="Lee S."/>
            <person name="Li W."/>
            <person name="Lindquist E."/>
            <person name="Lopez-Garcia S."/>
            <person name="Luque E.M."/>
            <person name="Marcos A.T."/>
            <person name="Martin J."/>
            <person name="McCluskey K."/>
            <person name="Medina H.R."/>
            <person name="Miralles-Duran A."/>
            <person name="Miyazaki A."/>
            <person name="Munoz-Torres E."/>
            <person name="Oguiza J.A."/>
            <person name="Ohm R."/>
            <person name="Olmedo M."/>
            <person name="Orejas M."/>
            <person name="Ortiz-Castellanos L."/>
            <person name="Pisabarro A.G."/>
            <person name="Rodriguez-Romero J."/>
            <person name="Ruiz-Herrera J."/>
            <person name="Ruiz-Vazquez R."/>
            <person name="Sanz C."/>
            <person name="Schackwitz W."/>
            <person name="Schmutz J."/>
            <person name="Shahriari M."/>
            <person name="Shelest E."/>
            <person name="Silva-Franco F."/>
            <person name="Soanes D."/>
            <person name="Syed K."/>
            <person name="Tagua V.G."/>
            <person name="Talbot N.J."/>
            <person name="Thon M."/>
            <person name="De vries R.P."/>
            <person name="Wiebenga A."/>
            <person name="Yadav J.S."/>
            <person name="Braun E.L."/>
            <person name="Baker S."/>
            <person name="Garre V."/>
            <person name="Horwitz B."/>
            <person name="Torres-Martinez S."/>
            <person name="Idnurm A."/>
            <person name="Herrera-Estrella A."/>
            <person name="Gabaldon T."/>
            <person name="Grigoriev I.V."/>
        </authorList>
    </citation>
    <scope>NUCLEOTIDE SEQUENCE [LARGE SCALE GENOMIC DNA]</scope>
    <source>
        <strain evidence="10">NRRL 1555(-)</strain>
    </source>
</reference>
<dbReference type="PANTHER" id="PTHR23180">
    <property type="entry name" value="CENTAURIN/ARF"/>
    <property type="match status" value="1"/>
</dbReference>
<dbReference type="SMART" id="SM00105">
    <property type="entry name" value="ArfGap"/>
    <property type="match status" value="1"/>
</dbReference>
<dbReference type="SMART" id="SM00233">
    <property type="entry name" value="PH"/>
    <property type="match status" value="1"/>
</dbReference>
<dbReference type="InterPro" id="IPR001849">
    <property type="entry name" value="PH_domain"/>
</dbReference>
<dbReference type="PROSITE" id="PS50003">
    <property type="entry name" value="PH_DOMAIN"/>
    <property type="match status" value="1"/>
</dbReference>
<dbReference type="InterPro" id="IPR036770">
    <property type="entry name" value="Ankyrin_rpt-contain_sf"/>
</dbReference>
<dbReference type="STRING" id="763407.A0A162ZPE5"/>
<protein>
    <recommendedName>
        <fullName evidence="11">ArfGap-domain-containing protein</fullName>
    </recommendedName>
</protein>
<dbReference type="Pfam" id="PF16746">
    <property type="entry name" value="BAR_3"/>
    <property type="match status" value="1"/>
</dbReference>
<evidence type="ECO:0000256" key="5">
    <source>
        <dbReference type="PROSITE-ProRule" id="PRU00288"/>
    </source>
</evidence>
<dbReference type="Gene3D" id="2.30.29.30">
    <property type="entry name" value="Pleckstrin-homology domain (PH domain)/Phosphotyrosine-binding domain (PTB)"/>
    <property type="match status" value="1"/>
</dbReference>
<proteinExistence type="predicted"/>
<feature type="region of interest" description="Disordered" evidence="6">
    <location>
        <begin position="718"/>
        <end position="741"/>
    </location>
</feature>
<dbReference type="Pfam" id="PF01412">
    <property type="entry name" value="ArfGap"/>
    <property type="match status" value="1"/>
</dbReference>
<keyword evidence="10" id="KW-1185">Reference proteome</keyword>
<feature type="domain" description="Arf-GAP" evidence="8">
    <location>
        <begin position="546"/>
        <end position="683"/>
    </location>
</feature>
<evidence type="ECO:0000256" key="3">
    <source>
        <dbReference type="ARBA" id="ARBA00022771"/>
    </source>
</evidence>
<dbReference type="FunCoup" id="A0A162ZPE5">
    <property type="interactions" value="230"/>
</dbReference>
<feature type="domain" description="PH" evidence="7">
    <location>
        <begin position="349"/>
        <end position="455"/>
    </location>
</feature>
<dbReference type="CDD" id="cd08204">
    <property type="entry name" value="ArfGap"/>
    <property type="match status" value="1"/>
</dbReference>
<dbReference type="EMBL" id="KV440995">
    <property type="protein sequence ID" value="OAD68231.1"/>
    <property type="molecule type" value="Genomic_DNA"/>
</dbReference>
<dbReference type="GeneID" id="28997883"/>
<feature type="compositionally biased region" description="Polar residues" evidence="6">
    <location>
        <begin position="20"/>
        <end position="30"/>
    </location>
</feature>
<evidence type="ECO:0000259" key="7">
    <source>
        <dbReference type="PROSITE" id="PS50003"/>
    </source>
</evidence>
<dbReference type="FunFam" id="1.10.220.150:FF:000009">
    <property type="entry name" value="stromal membrane-associated protein 1 isoform X1"/>
    <property type="match status" value="1"/>
</dbReference>
<dbReference type="PROSITE" id="PS50115">
    <property type="entry name" value="ARFGAP"/>
    <property type="match status" value="1"/>
</dbReference>
<evidence type="ECO:0000313" key="9">
    <source>
        <dbReference type="EMBL" id="OAD68231.1"/>
    </source>
</evidence>
<dbReference type="PANTHER" id="PTHR23180:SF160">
    <property type="entry name" value="ADP-RIBOSYLATION FACTOR GTPASE-ACTIVATING PROTEIN EFFECTOR PROTEIN 1"/>
    <property type="match status" value="1"/>
</dbReference>
<evidence type="ECO:0000256" key="1">
    <source>
        <dbReference type="ARBA" id="ARBA00022468"/>
    </source>
</evidence>
<keyword evidence="3 5" id="KW-0863">Zinc-finger</keyword>
<name>A0A162ZPE5_PHYB8</name>
<dbReference type="InParanoid" id="A0A162ZPE5"/>
<dbReference type="FunFam" id="2.30.29.30:FF:000252">
    <property type="entry name" value="ARF GTPase activator (Csx2)"/>
    <property type="match status" value="1"/>
</dbReference>
<dbReference type="InterPro" id="IPR011993">
    <property type="entry name" value="PH-like_dom_sf"/>
</dbReference>
<dbReference type="Gene3D" id="1.20.1270.60">
    <property type="entry name" value="Arfaptin homology (AH) domain/BAR domain"/>
    <property type="match status" value="1"/>
</dbReference>
<feature type="region of interest" description="Disordered" evidence="6">
    <location>
        <begin position="475"/>
        <end position="494"/>
    </location>
</feature>
<feature type="compositionally biased region" description="Basic residues" evidence="6">
    <location>
        <begin position="485"/>
        <end position="494"/>
    </location>
</feature>
<feature type="region of interest" description="Disordered" evidence="6">
    <location>
        <begin position="1"/>
        <end position="37"/>
    </location>
</feature>
<dbReference type="SUPFAM" id="SSF50729">
    <property type="entry name" value="PH domain-like"/>
    <property type="match status" value="1"/>
</dbReference>
<evidence type="ECO:0000313" key="10">
    <source>
        <dbReference type="Proteomes" id="UP000077315"/>
    </source>
</evidence>
<dbReference type="GO" id="GO:0008270">
    <property type="term" value="F:zinc ion binding"/>
    <property type="evidence" value="ECO:0007669"/>
    <property type="project" value="UniProtKB-KW"/>
</dbReference>
<dbReference type="SUPFAM" id="SSF103657">
    <property type="entry name" value="BAR/IMD domain-like"/>
    <property type="match status" value="1"/>
</dbReference>
<dbReference type="GO" id="GO:0005096">
    <property type="term" value="F:GTPase activator activity"/>
    <property type="evidence" value="ECO:0007669"/>
    <property type="project" value="UniProtKB-KW"/>
</dbReference>
<dbReference type="OrthoDB" id="10266696at2759"/>
<gene>
    <name evidence="9" type="ORF">PHYBLDRAFT_173236</name>
</gene>
<dbReference type="PRINTS" id="PR00405">
    <property type="entry name" value="REVINTRACTNG"/>
</dbReference>
<dbReference type="AlphaFoldDB" id="A0A162ZPE5"/>
<dbReference type="Pfam" id="PF00169">
    <property type="entry name" value="PH"/>
    <property type="match status" value="1"/>
</dbReference>
<dbReference type="Gene3D" id="1.10.220.150">
    <property type="entry name" value="Arf GTPase activating protein"/>
    <property type="match status" value="1"/>
</dbReference>